<accession>A0A9X4IA86</accession>
<dbReference type="CDD" id="cd00093">
    <property type="entry name" value="HTH_XRE"/>
    <property type="match status" value="1"/>
</dbReference>
<keyword evidence="1" id="KW-1133">Transmembrane helix</keyword>
<evidence type="ECO:0000256" key="1">
    <source>
        <dbReference type="SAM" id="Phobius"/>
    </source>
</evidence>
<sequence length="294" mass="31915">MDHTQENGLQPQAAAAELGARLREARERKGLSIGEVAERLKLPARQVESLESGDYRDLPELVFVRGFLRTYSRFLELDEQQTADSLDRIAPIERKNHYATAREEGAKDLNFQHQTVKKPFPTWIFGVLAVAAIAVGVFAWQSKSNAENQRQEAAGASEVGLGEIAAPNVEAGNVAVVAMASEPVSGETQASAVSDAQQAAVQTASEPQADAVAADELLINVRYRSMLVVKDKEGNEVINQIVPARSEHRFKGGAPYNVWIGYALGADVNYGGRRYSVSRHMVGKKSASLMVGEP</sequence>
<dbReference type="PANTHER" id="PTHR34475">
    <property type="match status" value="1"/>
</dbReference>
<name>A0A9X4IA86_9NEIS</name>
<evidence type="ECO:0000259" key="2">
    <source>
        <dbReference type="PROSITE" id="PS50943"/>
    </source>
</evidence>
<dbReference type="PROSITE" id="PS50943">
    <property type="entry name" value="HTH_CROC1"/>
    <property type="match status" value="1"/>
</dbReference>
<evidence type="ECO:0000313" key="3">
    <source>
        <dbReference type="EMBL" id="MDD9327145.1"/>
    </source>
</evidence>
<dbReference type="InterPro" id="IPR025194">
    <property type="entry name" value="RodZ-like_C"/>
</dbReference>
<gene>
    <name evidence="3" type="ORF">ORY91_000526</name>
    <name evidence="4" type="ORF">V9W64_02000</name>
</gene>
<dbReference type="InterPro" id="IPR050400">
    <property type="entry name" value="Bact_Cytoskel_RodZ"/>
</dbReference>
<dbReference type="SMART" id="SM00530">
    <property type="entry name" value="HTH_XRE"/>
    <property type="match status" value="1"/>
</dbReference>
<organism evidence="3">
    <name type="scientific">Neisseria leonii</name>
    <dbReference type="NCBI Taxonomy" id="2995413"/>
    <lineage>
        <taxon>Bacteria</taxon>
        <taxon>Pseudomonadati</taxon>
        <taxon>Pseudomonadota</taxon>
        <taxon>Betaproteobacteria</taxon>
        <taxon>Neisseriales</taxon>
        <taxon>Neisseriaceae</taxon>
        <taxon>Neisseria</taxon>
    </lineage>
</organism>
<dbReference type="Gene3D" id="1.10.260.40">
    <property type="entry name" value="lambda repressor-like DNA-binding domains"/>
    <property type="match status" value="1"/>
</dbReference>
<dbReference type="Pfam" id="PF13413">
    <property type="entry name" value="HTH_25"/>
    <property type="match status" value="1"/>
</dbReference>
<dbReference type="Proteomes" id="UP001149607">
    <property type="component" value="Chromosome"/>
</dbReference>
<evidence type="ECO:0000313" key="5">
    <source>
        <dbReference type="Proteomes" id="UP001149607"/>
    </source>
</evidence>
<feature type="transmembrane region" description="Helical" evidence="1">
    <location>
        <begin position="120"/>
        <end position="140"/>
    </location>
</feature>
<keyword evidence="1" id="KW-0472">Membrane</keyword>
<keyword evidence="1" id="KW-0812">Transmembrane</keyword>
<feature type="domain" description="HTH cro/C1-type" evidence="2">
    <location>
        <begin position="22"/>
        <end position="53"/>
    </location>
</feature>
<dbReference type="GO" id="GO:0003677">
    <property type="term" value="F:DNA binding"/>
    <property type="evidence" value="ECO:0007669"/>
    <property type="project" value="InterPro"/>
</dbReference>
<evidence type="ECO:0000313" key="4">
    <source>
        <dbReference type="EMBL" id="WWY03538.1"/>
    </source>
</evidence>
<dbReference type="RefSeq" id="WP_274584419.1">
    <property type="nucleotide sequence ID" value="NZ_CP145811.1"/>
</dbReference>
<dbReference type="EMBL" id="CP146598">
    <property type="protein sequence ID" value="WWY03538.1"/>
    <property type="molecule type" value="Genomic_DNA"/>
</dbReference>
<dbReference type="InterPro" id="IPR001387">
    <property type="entry name" value="Cro/C1-type_HTH"/>
</dbReference>
<dbReference type="SUPFAM" id="SSF47413">
    <property type="entry name" value="lambda repressor-like DNA-binding domains"/>
    <property type="match status" value="1"/>
</dbReference>
<protein>
    <submittedName>
        <fullName evidence="3">Helix-turn-helix domain-containing protein</fullName>
    </submittedName>
    <submittedName>
        <fullName evidence="4">RodZ domain-containing protein</fullName>
    </submittedName>
</protein>
<reference evidence="4" key="2">
    <citation type="submission" date="2024-02" db="EMBL/GenBank/DDBJ databases">
        <title>Neisseria leonii sp. nov.</title>
        <authorList>
            <person name="Boutroux M."/>
            <person name="Favre-Rochex S."/>
            <person name="Gorgette O."/>
            <person name="Touak G."/>
            <person name="Muhle E."/>
            <person name="Chesneau O."/>
            <person name="Clermont D."/>
            <person name="Rahi P."/>
        </authorList>
    </citation>
    <scope>NUCLEOTIDE SEQUENCE</scope>
    <source>
        <strain evidence="4">51.81</strain>
    </source>
</reference>
<dbReference type="Pfam" id="PF13464">
    <property type="entry name" value="RodZ_C"/>
    <property type="match status" value="1"/>
</dbReference>
<dbReference type="PANTHER" id="PTHR34475:SF1">
    <property type="entry name" value="CYTOSKELETON PROTEIN RODZ"/>
    <property type="match status" value="1"/>
</dbReference>
<reference evidence="3" key="1">
    <citation type="submission" date="2022-10" db="EMBL/GenBank/DDBJ databases">
        <authorList>
            <person name="Boutroux M."/>
        </authorList>
    </citation>
    <scope>NUCLEOTIDE SEQUENCE</scope>
    <source>
        <strain evidence="3">51.81</strain>
    </source>
</reference>
<dbReference type="InterPro" id="IPR010982">
    <property type="entry name" value="Lambda_DNA-bd_dom_sf"/>
</dbReference>
<dbReference type="EMBL" id="JAPQFL010000001">
    <property type="protein sequence ID" value="MDD9327145.1"/>
    <property type="molecule type" value="Genomic_DNA"/>
</dbReference>
<proteinExistence type="predicted"/>
<dbReference type="AlphaFoldDB" id="A0A9X4IA86"/>
<keyword evidence="5" id="KW-1185">Reference proteome</keyword>